<dbReference type="Proteomes" id="UP000054481">
    <property type="component" value="Unassembled WGS sequence"/>
</dbReference>
<feature type="compositionally biased region" description="Low complexity" evidence="1">
    <location>
        <begin position="212"/>
        <end position="223"/>
    </location>
</feature>
<feature type="region of interest" description="Disordered" evidence="1">
    <location>
        <begin position="253"/>
        <end position="275"/>
    </location>
</feature>
<dbReference type="AlphaFoldDB" id="A0A0F7ZNQ7"/>
<keyword evidence="3" id="KW-1185">Reference proteome</keyword>
<sequence length="379" mass="40992">MSPVEQPRRRADSIPDEQPVLEKSYRLSPSSPGPAHPGQDVDGDCPSDCPLATPSSTTTIEPFARHQSPQPQNDDMLSVPQFASGSDMQAPALPAKSSLRTSRLLASLAQKTVPEDRPILPHAAPHQVYLSSEEDASSSADDLSDLDDMDWDGQDSQKSSTSRSSREDTARVVTVIFHGRPSIVELTRKAGGVPGPQSGTGILRTATEPTLARSRSNSGSSASFQNPPRSSSMTPTGFQIKRKQFLTIDPFAARVTDHDEQESARTPKTPSNMLKKTLSLVKKRSKPILNPAASHSRESLALPTPPLEQLGEEPEPETPRMTSTTHRASMSYHGMVRSARKSAEAAAPTVDKTESLTPSPYRSRFRSGLSMGRPRSVRA</sequence>
<reference evidence="2 3" key="1">
    <citation type="journal article" date="2014" name="Genome Biol. Evol.">
        <title>Comparative genomics and transcriptomics analyses reveal divergent lifestyle features of nematode endoparasitic fungus Hirsutella minnesotensis.</title>
        <authorList>
            <person name="Lai Y."/>
            <person name="Liu K."/>
            <person name="Zhang X."/>
            <person name="Zhang X."/>
            <person name="Li K."/>
            <person name="Wang N."/>
            <person name="Shu C."/>
            <person name="Wu Y."/>
            <person name="Wang C."/>
            <person name="Bushley K.E."/>
            <person name="Xiang M."/>
            <person name="Liu X."/>
        </authorList>
    </citation>
    <scope>NUCLEOTIDE SEQUENCE [LARGE SCALE GENOMIC DNA]</scope>
    <source>
        <strain evidence="2 3">3608</strain>
    </source>
</reference>
<feature type="region of interest" description="Disordered" evidence="1">
    <location>
        <begin position="1"/>
        <end position="98"/>
    </location>
</feature>
<feature type="compositionally biased region" description="Low complexity" evidence="1">
    <location>
        <begin position="154"/>
        <end position="163"/>
    </location>
</feature>
<feature type="region of interest" description="Disordered" evidence="1">
    <location>
        <begin position="288"/>
        <end position="379"/>
    </location>
</feature>
<proteinExistence type="predicted"/>
<protein>
    <submittedName>
        <fullName evidence="2">Uncharacterized protein</fullName>
    </submittedName>
</protein>
<dbReference type="OrthoDB" id="4838114at2759"/>
<evidence type="ECO:0000256" key="1">
    <source>
        <dbReference type="SAM" id="MobiDB-lite"/>
    </source>
</evidence>
<feature type="region of interest" description="Disordered" evidence="1">
    <location>
        <begin position="187"/>
        <end position="239"/>
    </location>
</feature>
<organism evidence="2 3">
    <name type="scientific">Hirsutella minnesotensis 3608</name>
    <dbReference type="NCBI Taxonomy" id="1043627"/>
    <lineage>
        <taxon>Eukaryota</taxon>
        <taxon>Fungi</taxon>
        <taxon>Dikarya</taxon>
        <taxon>Ascomycota</taxon>
        <taxon>Pezizomycotina</taxon>
        <taxon>Sordariomycetes</taxon>
        <taxon>Hypocreomycetidae</taxon>
        <taxon>Hypocreales</taxon>
        <taxon>Ophiocordycipitaceae</taxon>
        <taxon>Hirsutella</taxon>
    </lineage>
</organism>
<feature type="compositionally biased region" description="Polar residues" evidence="1">
    <location>
        <begin position="67"/>
        <end position="87"/>
    </location>
</feature>
<gene>
    <name evidence="2" type="ORF">HIM_06401</name>
</gene>
<evidence type="ECO:0000313" key="2">
    <source>
        <dbReference type="EMBL" id="KJZ74170.1"/>
    </source>
</evidence>
<name>A0A0F7ZNQ7_9HYPO</name>
<feature type="compositionally biased region" description="Acidic residues" evidence="1">
    <location>
        <begin position="132"/>
        <end position="153"/>
    </location>
</feature>
<feature type="compositionally biased region" description="Basic and acidic residues" evidence="1">
    <location>
        <begin position="1"/>
        <end position="13"/>
    </location>
</feature>
<feature type="compositionally biased region" description="Basic and acidic residues" evidence="1">
    <location>
        <begin position="255"/>
        <end position="265"/>
    </location>
</feature>
<accession>A0A0F7ZNQ7</accession>
<dbReference type="EMBL" id="KQ030528">
    <property type="protein sequence ID" value="KJZ74170.1"/>
    <property type="molecule type" value="Genomic_DNA"/>
</dbReference>
<evidence type="ECO:0000313" key="3">
    <source>
        <dbReference type="Proteomes" id="UP000054481"/>
    </source>
</evidence>
<feature type="region of interest" description="Disordered" evidence="1">
    <location>
        <begin position="112"/>
        <end position="172"/>
    </location>
</feature>
<feature type="compositionally biased region" description="Polar residues" evidence="1">
    <location>
        <begin position="224"/>
        <end position="237"/>
    </location>
</feature>